<keyword evidence="1" id="KW-1133">Transmembrane helix</keyword>
<dbReference type="KEGG" id="pact:CA264_06335"/>
<keyword evidence="1" id="KW-0472">Membrane</keyword>
<sequence>MEASIDWNMVREVVSCVLILAGVGFMLTSTIGLLRFPDFYIRMSAITKGATLGVGLILLGMGIYFNQPGILLKVLAVIVFTFMTAPVAAHVIGRTAVQNRIPFWNKTNTKEFEQYLEKEHLEQLVSHDRYKDDTPKVRKYGDADGSE</sequence>
<keyword evidence="3" id="KW-1185">Reference proteome</keyword>
<dbReference type="EMBL" id="CP021235">
    <property type="protein sequence ID" value="ARS37748.1"/>
    <property type="molecule type" value="Genomic_DNA"/>
</dbReference>
<organism evidence="2 3">
    <name type="scientific">Pontibacter actiniarum</name>
    <dbReference type="NCBI Taxonomy" id="323450"/>
    <lineage>
        <taxon>Bacteria</taxon>
        <taxon>Pseudomonadati</taxon>
        <taxon>Bacteroidota</taxon>
        <taxon>Cytophagia</taxon>
        <taxon>Cytophagales</taxon>
        <taxon>Hymenobacteraceae</taxon>
        <taxon>Pontibacter</taxon>
    </lineage>
</organism>
<proteinExistence type="predicted"/>
<dbReference type="Proteomes" id="UP000266292">
    <property type="component" value="Chromosome"/>
</dbReference>
<evidence type="ECO:0000313" key="2">
    <source>
        <dbReference type="EMBL" id="ARS37748.1"/>
    </source>
</evidence>
<accession>A0A1X9YXX7</accession>
<dbReference type="PANTHER" id="PTHR34703:SF1">
    <property type="entry name" value="ANTIPORTER SUBUNIT MNHG2-RELATED"/>
    <property type="match status" value="1"/>
</dbReference>
<protein>
    <submittedName>
        <fullName evidence="2">Na+/H+ antiporter subunit G</fullName>
    </submittedName>
</protein>
<keyword evidence="1" id="KW-0812">Transmembrane</keyword>
<evidence type="ECO:0000256" key="1">
    <source>
        <dbReference type="SAM" id="Phobius"/>
    </source>
</evidence>
<dbReference type="AlphaFoldDB" id="A0A1X9YXX7"/>
<dbReference type="PANTHER" id="PTHR34703">
    <property type="entry name" value="ANTIPORTER SUBUNIT MNHG2-RELATED"/>
    <property type="match status" value="1"/>
</dbReference>
<feature type="transmembrane region" description="Helical" evidence="1">
    <location>
        <begin position="70"/>
        <end position="92"/>
    </location>
</feature>
<reference evidence="3" key="1">
    <citation type="submission" date="2017-05" db="EMBL/GenBank/DDBJ databases">
        <authorList>
            <person name="Ray J."/>
            <person name="Price M."/>
            <person name="Deutschbauer A."/>
        </authorList>
    </citation>
    <scope>NUCLEOTIDE SEQUENCE [LARGE SCALE GENOMIC DNA]</scope>
    <source>
        <strain evidence="3">DSM 19842</strain>
    </source>
</reference>
<dbReference type="NCBIfam" id="NF009314">
    <property type="entry name" value="PRK12674.1-2"/>
    <property type="match status" value="1"/>
</dbReference>
<feature type="transmembrane region" description="Helical" evidence="1">
    <location>
        <begin position="46"/>
        <end position="64"/>
    </location>
</feature>
<dbReference type="Pfam" id="PF03334">
    <property type="entry name" value="PhaG_MnhG_YufB"/>
    <property type="match status" value="1"/>
</dbReference>
<dbReference type="InterPro" id="IPR005133">
    <property type="entry name" value="PhaG_MnhG_YufB"/>
</dbReference>
<feature type="transmembrane region" description="Helical" evidence="1">
    <location>
        <begin position="12"/>
        <end position="34"/>
    </location>
</feature>
<dbReference type="GO" id="GO:0015385">
    <property type="term" value="F:sodium:proton antiporter activity"/>
    <property type="evidence" value="ECO:0007669"/>
    <property type="project" value="TreeGrafter"/>
</dbReference>
<dbReference type="STRING" id="709015.GCA_000472485_01270"/>
<name>A0A1X9YXX7_9BACT</name>
<evidence type="ECO:0000313" key="3">
    <source>
        <dbReference type="Proteomes" id="UP000266292"/>
    </source>
</evidence>
<dbReference type="OrthoDB" id="9806575at2"/>
<gene>
    <name evidence="2" type="ORF">CA264_06335</name>
</gene>
<dbReference type="NCBIfam" id="TIGR01300">
    <property type="entry name" value="CPA3_mnhG_phaG"/>
    <property type="match status" value="1"/>
</dbReference>